<dbReference type="EMBL" id="CP078093">
    <property type="protein sequence ID" value="QXM06469.1"/>
    <property type="molecule type" value="Genomic_DNA"/>
</dbReference>
<dbReference type="InterPro" id="IPR003607">
    <property type="entry name" value="HD/PDEase_dom"/>
</dbReference>
<name>A0ABX8RBN3_9CLOT</name>
<dbReference type="RefSeq" id="WP_218283165.1">
    <property type="nucleotide sequence ID" value="NZ_CP078093.1"/>
</dbReference>
<organism evidence="2 3">
    <name type="scientific">Crassaminicella indica</name>
    <dbReference type="NCBI Taxonomy" id="2855394"/>
    <lineage>
        <taxon>Bacteria</taxon>
        <taxon>Bacillati</taxon>
        <taxon>Bacillota</taxon>
        <taxon>Clostridia</taxon>
        <taxon>Eubacteriales</taxon>
        <taxon>Clostridiaceae</taxon>
        <taxon>Crassaminicella</taxon>
    </lineage>
</organism>
<dbReference type="PANTHER" id="PTHR43155">
    <property type="entry name" value="CYCLIC DI-GMP PHOSPHODIESTERASE PA4108-RELATED"/>
    <property type="match status" value="1"/>
</dbReference>
<dbReference type="Pfam" id="PF13487">
    <property type="entry name" value="HD_5"/>
    <property type="match status" value="1"/>
</dbReference>
<evidence type="ECO:0000313" key="3">
    <source>
        <dbReference type="Proteomes" id="UP000886818"/>
    </source>
</evidence>
<gene>
    <name evidence="2" type="ORF">KVH43_01465</name>
</gene>
<evidence type="ECO:0000259" key="1">
    <source>
        <dbReference type="PROSITE" id="PS51832"/>
    </source>
</evidence>
<dbReference type="Proteomes" id="UP000886818">
    <property type="component" value="Chromosome"/>
</dbReference>
<reference evidence="2" key="1">
    <citation type="submission" date="2021-07" db="EMBL/GenBank/DDBJ databases">
        <title>Complete genome sequence of Crassaminicella sp. 143-21, isolated from a deep-sea hydrothermal vent.</title>
        <authorList>
            <person name="Li X."/>
        </authorList>
    </citation>
    <scope>NUCLEOTIDE SEQUENCE</scope>
    <source>
        <strain evidence="2">143-21</strain>
    </source>
</reference>
<dbReference type="SMART" id="SM00471">
    <property type="entry name" value="HDc"/>
    <property type="match status" value="1"/>
</dbReference>
<dbReference type="CDD" id="cd00077">
    <property type="entry name" value="HDc"/>
    <property type="match status" value="1"/>
</dbReference>
<protein>
    <submittedName>
        <fullName evidence="2">HD-GYP domain-containing protein</fullName>
    </submittedName>
</protein>
<dbReference type="PANTHER" id="PTHR43155:SF2">
    <property type="entry name" value="CYCLIC DI-GMP PHOSPHODIESTERASE PA4108"/>
    <property type="match status" value="1"/>
</dbReference>
<evidence type="ECO:0000313" key="2">
    <source>
        <dbReference type="EMBL" id="QXM06469.1"/>
    </source>
</evidence>
<sequence length="356" mass="40344">MFKINTKFLKPGMILAKTIYGNDGQILLNAGVNLKESYIEKLMEIGISSIYIDTKETSDIIIEDVICEQNRFEAKNIIRETMKNLYNGDHIKTQELFRAVSNILDDLLMNKDIMLNLSDIKAVDDYTFAHSVNVCVLSIITGIAMGYNRERLEKLGIGAILHDIGKVAIPREILNKPDKLTDDEYKIIQGHPRLGYDLIKKHSSISSISAMIILTHHERYDGTGYPLGKKKEEIHEFSRIVAVADVYDALTSDRIYKNKILPHEALEYLKSMSSKQFDPCVVEKFVANVAAYPVGTIVKLSTGIKGIVVDVHKNHPNRPKVRCFWNKKGDKYLNQAEVNLVNLPSIRIVEVLEKLE</sequence>
<dbReference type="InterPro" id="IPR037522">
    <property type="entry name" value="HD_GYP_dom"/>
</dbReference>
<accession>A0ABX8RBN3</accession>
<proteinExistence type="predicted"/>
<dbReference type="PROSITE" id="PS51832">
    <property type="entry name" value="HD_GYP"/>
    <property type="match status" value="1"/>
</dbReference>
<keyword evidence="3" id="KW-1185">Reference proteome</keyword>
<feature type="domain" description="HD-GYP" evidence="1">
    <location>
        <begin position="105"/>
        <end position="301"/>
    </location>
</feature>